<dbReference type="PANTHER" id="PTHR33167:SF26">
    <property type="entry name" value="EXPRESSED PROTEIN"/>
    <property type="match status" value="1"/>
</dbReference>
<protein>
    <submittedName>
        <fullName evidence="2">Uncharacterized protein</fullName>
    </submittedName>
</protein>
<evidence type="ECO:0000313" key="2">
    <source>
        <dbReference type="EMBL" id="ONK69580.1"/>
    </source>
</evidence>
<feature type="compositionally biased region" description="Basic and acidic residues" evidence="1">
    <location>
        <begin position="229"/>
        <end position="242"/>
    </location>
</feature>
<dbReference type="PANTHER" id="PTHR33167">
    <property type="entry name" value="TRANSCRIPTION FACTOR, PUTATIVE (DUF863)-RELATED"/>
    <property type="match status" value="1"/>
</dbReference>
<feature type="region of interest" description="Disordered" evidence="1">
    <location>
        <begin position="204"/>
        <end position="257"/>
    </location>
</feature>
<dbReference type="AlphaFoldDB" id="A0A5P1EZJ9"/>
<gene>
    <name evidence="2" type="ORF">A4U43_C05F24460</name>
</gene>
<reference evidence="3" key="1">
    <citation type="journal article" date="2017" name="Nat. Commun.">
        <title>The asparagus genome sheds light on the origin and evolution of a young Y chromosome.</title>
        <authorList>
            <person name="Harkess A."/>
            <person name="Zhou J."/>
            <person name="Xu C."/>
            <person name="Bowers J.E."/>
            <person name="Van der Hulst R."/>
            <person name="Ayyampalayam S."/>
            <person name="Mercati F."/>
            <person name="Riccardi P."/>
            <person name="McKain M.R."/>
            <person name="Kakrana A."/>
            <person name="Tang H."/>
            <person name="Ray J."/>
            <person name="Groenendijk J."/>
            <person name="Arikit S."/>
            <person name="Mathioni S.M."/>
            <person name="Nakano M."/>
            <person name="Shan H."/>
            <person name="Telgmann-Rauber A."/>
            <person name="Kanno A."/>
            <person name="Yue Z."/>
            <person name="Chen H."/>
            <person name="Li W."/>
            <person name="Chen Y."/>
            <person name="Xu X."/>
            <person name="Zhang Y."/>
            <person name="Luo S."/>
            <person name="Chen H."/>
            <person name="Gao J."/>
            <person name="Mao Z."/>
            <person name="Pires J.C."/>
            <person name="Luo M."/>
            <person name="Kudrna D."/>
            <person name="Wing R.A."/>
            <person name="Meyers B.C."/>
            <person name="Yi K."/>
            <person name="Kong H."/>
            <person name="Lavrijsen P."/>
            <person name="Sunseri F."/>
            <person name="Falavigna A."/>
            <person name="Ye Y."/>
            <person name="Leebens-Mack J.H."/>
            <person name="Chen G."/>
        </authorList>
    </citation>
    <scope>NUCLEOTIDE SEQUENCE [LARGE SCALE GENOMIC DNA]</scope>
    <source>
        <strain evidence="3">cv. DH0086</strain>
    </source>
</reference>
<dbReference type="EMBL" id="CM007385">
    <property type="protein sequence ID" value="ONK69580.1"/>
    <property type="molecule type" value="Genomic_DNA"/>
</dbReference>
<evidence type="ECO:0000313" key="3">
    <source>
        <dbReference type="Proteomes" id="UP000243459"/>
    </source>
</evidence>
<feature type="compositionally biased region" description="Low complexity" evidence="1">
    <location>
        <begin position="125"/>
        <end position="142"/>
    </location>
</feature>
<name>A0A5P1EZJ9_ASPOF</name>
<sequence>MGLKLQPSSNLLTTFLKNNHDVGALIFTSQDTKLDLNNRSRKLVGSTGFDQIPVSMERVLEQNSKERMRNTMMRQEEIFKQQVRELHRLYRVQKMLMADMRTRGTQPLLHSTATNPRAVTDSKNKYWSSSSTSETSHSSYISNQYQTTPQLKSKHNSIKHKGFDLKGPTEEKAAISCVQSKELWADEECDIDLSLSIGCSSSKKKPNNWIHPEPTSERRQLLSSNTGARLERGEECSERESLQRPPWHLQAMSLNRT</sequence>
<feature type="region of interest" description="Disordered" evidence="1">
    <location>
        <begin position="121"/>
        <end position="142"/>
    </location>
</feature>
<keyword evidence="3" id="KW-1185">Reference proteome</keyword>
<dbReference type="OMA" id="MGTKLEC"/>
<organism evidence="2 3">
    <name type="scientific">Asparagus officinalis</name>
    <name type="common">Garden asparagus</name>
    <dbReference type="NCBI Taxonomy" id="4686"/>
    <lineage>
        <taxon>Eukaryota</taxon>
        <taxon>Viridiplantae</taxon>
        <taxon>Streptophyta</taxon>
        <taxon>Embryophyta</taxon>
        <taxon>Tracheophyta</taxon>
        <taxon>Spermatophyta</taxon>
        <taxon>Magnoliopsida</taxon>
        <taxon>Liliopsida</taxon>
        <taxon>Asparagales</taxon>
        <taxon>Asparagaceae</taxon>
        <taxon>Asparagoideae</taxon>
        <taxon>Asparagus</taxon>
    </lineage>
</organism>
<dbReference type="Gramene" id="ONK69580">
    <property type="protein sequence ID" value="ONK69580"/>
    <property type="gene ID" value="A4U43_C05F24460"/>
</dbReference>
<evidence type="ECO:0000256" key="1">
    <source>
        <dbReference type="SAM" id="MobiDB-lite"/>
    </source>
</evidence>
<dbReference type="Proteomes" id="UP000243459">
    <property type="component" value="Chromosome 5"/>
</dbReference>
<accession>A0A5P1EZJ9</accession>
<proteinExistence type="predicted"/>